<sequence>MAFGVPGSSLAGAALAALLALGGCAGGDAPPVPQVAVPQDAAERGPALFFAICGDLDMAQAPARAAERGFRTPGDEALRDIRRGRAGEVRARSGRDAEGLFLASEPRLCEVTLSGPDTKRIAPGFAAGLAALRERGFTTTLLNESESVAGITRRWQAVGPGNVERIYAIAPYPDPERPWRALLWVTDDPEQLRAARRR</sequence>
<keyword evidence="3" id="KW-1185">Reference proteome</keyword>
<dbReference type="EMBL" id="JAAGBB010000061">
    <property type="protein sequence ID" value="MBR0668566.1"/>
    <property type="molecule type" value="Genomic_DNA"/>
</dbReference>
<feature type="signal peptide" evidence="1">
    <location>
        <begin position="1"/>
        <end position="25"/>
    </location>
</feature>
<dbReference type="Proteomes" id="UP001196870">
    <property type="component" value="Unassembled WGS sequence"/>
</dbReference>
<evidence type="ECO:0000313" key="3">
    <source>
        <dbReference type="Proteomes" id="UP001196870"/>
    </source>
</evidence>
<protein>
    <recommendedName>
        <fullName evidence="4">Lipoprotein</fullName>
    </recommendedName>
</protein>
<evidence type="ECO:0000256" key="1">
    <source>
        <dbReference type="SAM" id="SignalP"/>
    </source>
</evidence>
<comment type="caution">
    <text evidence="2">The sequence shown here is derived from an EMBL/GenBank/DDBJ whole genome shotgun (WGS) entry which is preliminary data.</text>
</comment>
<evidence type="ECO:0000313" key="2">
    <source>
        <dbReference type="EMBL" id="MBR0668566.1"/>
    </source>
</evidence>
<keyword evidence="1" id="KW-0732">Signal</keyword>
<feature type="chain" id="PRO_5047448099" description="Lipoprotein" evidence="1">
    <location>
        <begin position="26"/>
        <end position="198"/>
    </location>
</feature>
<gene>
    <name evidence="2" type="ORF">GXW71_29710</name>
</gene>
<reference evidence="3" key="1">
    <citation type="journal article" date="2021" name="Syst. Appl. Microbiol.">
        <title>Roseomonas hellenica sp. nov., isolated from roots of wild-growing Alkanna tinctoria.</title>
        <authorList>
            <person name="Rat A."/>
            <person name="Naranjo H.D."/>
            <person name="Lebbe L."/>
            <person name="Cnockaert M."/>
            <person name="Krigas N."/>
            <person name="Grigoriadou K."/>
            <person name="Maloupa E."/>
            <person name="Willems A."/>
        </authorList>
    </citation>
    <scope>NUCLEOTIDE SEQUENCE [LARGE SCALE GENOMIC DNA]</scope>
    <source>
        <strain evidence="3">LMG 31523</strain>
    </source>
</reference>
<name>A0ABS5F7S1_9PROT</name>
<proteinExistence type="predicted"/>
<dbReference type="RefSeq" id="WP_211856342.1">
    <property type="nucleotide sequence ID" value="NZ_JAAGBB010000061.1"/>
</dbReference>
<organism evidence="2 3">
    <name type="scientific">Plastoroseomonas hellenica</name>
    <dbReference type="NCBI Taxonomy" id="2687306"/>
    <lineage>
        <taxon>Bacteria</taxon>
        <taxon>Pseudomonadati</taxon>
        <taxon>Pseudomonadota</taxon>
        <taxon>Alphaproteobacteria</taxon>
        <taxon>Acetobacterales</taxon>
        <taxon>Acetobacteraceae</taxon>
        <taxon>Plastoroseomonas</taxon>
    </lineage>
</organism>
<accession>A0ABS5F7S1</accession>
<evidence type="ECO:0008006" key="4">
    <source>
        <dbReference type="Google" id="ProtNLM"/>
    </source>
</evidence>